<gene>
    <name evidence="1" type="ORF">CALCODRAFT_23369</name>
</gene>
<proteinExistence type="predicted"/>
<sequence length="155" mass="16694">MARIDVVRLVRPPVVIVGVSTENVAVQFPVGGKCVVPLRARSAWAPRLAHTIFMVTPGYTIAQMTFLPSRRNPDRHAFLSHNRETSNAPTAWPKGNDLCGVAWSILGPATSVVQAGGASSSGDFLVLRGIRDLVAMIEIKQDERSRSSSPVKAAH</sequence>
<dbReference type="AlphaFoldDB" id="A0A165E450"/>
<name>A0A165E450_9BASI</name>
<dbReference type="Proteomes" id="UP000076842">
    <property type="component" value="Unassembled WGS sequence"/>
</dbReference>
<reference evidence="1 2" key="1">
    <citation type="journal article" date="2016" name="Mol. Biol. Evol.">
        <title>Comparative Genomics of Early-Diverging Mushroom-Forming Fungi Provides Insights into the Origins of Lignocellulose Decay Capabilities.</title>
        <authorList>
            <person name="Nagy L.G."/>
            <person name="Riley R."/>
            <person name="Tritt A."/>
            <person name="Adam C."/>
            <person name="Daum C."/>
            <person name="Floudas D."/>
            <person name="Sun H."/>
            <person name="Yadav J.S."/>
            <person name="Pangilinan J."/>
            <person name="Larsson K.H."/>
            <person name="Matsuura K."/>
            <person name="Barry K."/>
            <person name="Labutti K."/>
            <person name="Kuo R."/>
            <person name="Ohm R.A."/>
            <person name="Bhattacharya S.S."/>
            <person name="Shirouzu T."/>
            <person name="Yoshinaga Y."/>
            <person name="Martin F.M."/>
            <person name="Grigoriev I.V."/>
            <person name="Hibbett D.S."/>
        </authorList>
    </citation>
    <scope>NUCLEOTIDE SEQUENCE [LARGE SCALE GENOMIC DNA]</scope>
    <source>
        <strain evidence="1 2">HHB12733</strain>
    </source>
</reference>
<dbReference type="InParanoid" id="A0A165E450"/>
<dbReference type="EMBL" id="KV424022">
    <property type="protein sequence ID" value="KZT54067.1"/>
    <property type="molecule type" value="Genomic_DNA"/>
</dbReference>
<protein>
    <submittedName>
        <fullName evidence="1">Uncharacterized protein</fullName>
    </submittedName>
</protein>
<keyword evidence="2" id="KW-1185">Reference proteome</keyword>
<organism evidence="1 2">
    <name type="scientific">Calocera cornea HHB12733</name>
    <dbReference type="NCBI Taxonomy" id="1353952"/>
    <lineage>
        <taxon>Eukaryota</taxon>
        <taxon>Fungi</taxon>
        <taxon>Dikarya</taxon>
        <taxon>Basidiomycota</taxon>
        <taxon>Agaricomycotina</taxon>
        <taxon>Dacrymycetes</taxon>
        <taxon>Dacrymycetales</taxon>
        <taxon>Dacrymycetaceae</taxon>
        <taxon>Calocera</taxon>
    </lineage>
</organism>
<accession>A0A165E450</accession>
<evidence type="ECO:0000313" key="1">
    <source>
        <dbReference type="EMBL" id="KZT54067.1"/>
    </source>
</evidence>
<evidence type="ECO:0000313" key="2">
    <source>
        <dbReference type="Proteomes" id="UP000076842"/>
    </source>
</evidence>